<feature type="domain" description="Glycosyltransferase subfamily 4-like N-terminal" evidence="1">
    <location>
        <begin position="51"/>
        <end position="124"/>
    </location>
</feature>
<reference evidence="2 3" key="1">
    <citation type="journal article" date="2010" name="J. Bacteriol.">
        <title>Genome sequences of Oceanicola granulosus HTCC2516(T) and Oceanicola batsensis HTCC2597(TDelta).</title>
        <authorList>
            <person name="Thrash J.C."/>
            <person name="Cho J.C."/>
            <person name="Vergin K.L."/>
            <person name="Giovannoni S.J."/>
        </authorList>
    </citation>
    <scope>NUCLEOTIDE SEQUENCE [LARGE SCALE GENOMIC DNA]</scope>
    <source>
        <strain evidence="3">ATCC BAA-863 / DSM 15984 / KCTC 12145 / HTCC2597</strain>
    </source>
</reference>
<evidence type="ECO:0000313" key="2">
    <source>
        <dbReference type="EMBL" id="EAQ01572.1"/>
    </source>
</evidence>
<dbReference type="GO" id="GO:0016757">
    <property type="term" value="F:glycosyltransferase activity"/>
    <property type="evidence" value="ECO:0007669"/>
    <property type="project" value="UniProtKB-ARBA"/>
</dbReference>
<organism evidence="2 3">
    <name type="scientific">Pseudooceanicola batsensis (strain ATCC BAA-863 / DSM 15984 / KCTC 12145 / HTCC2597)</name>
    <name type="common">Oceanicola batsensis</name>
    <dbReference type="NCBI Taxonomy" id="252305"/>
    <lineage>
        <taxon>Bacteria</taxon>
        <taxon>Pseudomonadati</taxon>
        <taxon>Pseudomonadota</taxon>
        <taxon>Alphaproteobacteria</taxon>
        <taxon>Rhodobacterales</taxon>
        <taxon>Paracoccaceae</taxon>
        <taxon>Pseudooceanicola</taxon>
    </lineage>
</organism>
<dbReference type="OrthoDB" id="7527790at2"/>
<gene>
    <name evidence="2" type="ORF">OB2597_04008</name>
</gene>
<sequence length="366" mass="41600">MSLHRPRVLFVLRGYPQISQTYVKTEIEEVEKFADVAIVSRKPADRPYKDHRDFTQVSSLDEAERVARNFQPDVIHAHYLNQVEFTAELARRLGVPFTIRSHSFDVVALSPVPLKERLRRLVRGKDNSVRKAEGIRSALPLLSRDDCLGVLAFPYARPLLEEAGVPAGKIVDCFPCVKVEAFHDRSPNGRGVMNTGAAIPKKKMGDFLKLSKLVPETRFTLYPLGYKQDDIRRDAERMDAPVAFHDMVEPGEMPAQYKRHDWLVYTGDFRLKTVGWPMAVAEAQASGCGVCMPNLRPDLREYVGDAAILYDDIREVVPIVSQPPSDEMREAGFRHAMKSDIRTHLHRLTDLWPFEIETQSARHVAE</sequence>
<dbReference type="Pfam" id="PF13579">
    <property type="entry name" value="Glyco_trans_4_4"/>
    <property type="match status" value="1"/>
</dbReference>
<keyword evidence="3" id="KW-1185">Reference proteome</keyword>
<dbReference type="eggNOG" id="COG0438">
    <property type="taxonomic scope" value="Bacteria"/>
</dbReference>
<protein>
    <recommendedName>
        <fullName evidence="1">Glycosyltransferase subfamily 4-like N-terminal domain-containing protein</fullName>
    </recommendedName>
</protein>
<accession>A3U2J8</accession>
<dbReference type="SUPFAM" id="SSF53756">
    <property type="entry name" value="UDP-Glycosyltransferase/glycogen phosphorylase"/>
    <property type="match status" value="1"/>
</dbReference>
<dbReference type="InterPro" id="IPR028098">
    <property type="entry name" value="Glyco_trans_4-like_N"/>
</dbReference>
<dbReference type="HOGENOM" id="CLU_778186_0_0_5"/>
<dbReference type="AlphaFoldDB" id="A3U2J8"/>
<dbReference type="Gene3D" id="3.40.50.2000">
    <property type="entry name" value="Glycogen Phosphorylase B"/>
    <property type="match status" value="2"/>
</dbReference>
<proteinExistence type="predicted"/>
<dbReference type="Proteomes" id="UP000004318">
    <property type="component" value="Unassembled WGS sequence"/>
</dbReference>
<name>A3U2J8_PSEBH</name>
<evidence type="ECO:0000259" key="1">
    <source>
        <dbReference type="Pfam" id="PF13579"/>
    </source>
</evidence>
<dbReference type="STRING" id="252305.OB2597_04008"/>
<dbReference type="EMBL" id="AAMO01000012">
    <property type="protein sequence ID" value="EAQ01572.1"/>
    <property type="molecule type" value="Genomic_DNA"/>
</dbReference>
<comment type="caution">
    <text evidence="2">The sequence shown here is derived from an EMBL/GenBank/DDBJ whole genome shotgun (WGS) entry which is preliminary data.</text>
</comment>
<evidence type="ECO:0000313" key="3">
    <source>
        <dbReference type="Proteomes" id="UP000004318"/>
    </source>
</evidence>